<sequence length="299" mass="33207">MSATSQASAAVTHADILTLFHRLLPHEQDLIFHTPFFSRLPQQRPYDPTRLRVSRIIISLTPTPGVYTALTEDPRQSSVLFLHRPWQLHRRRVPRGTLVLQSHTVFDALYTTGWNNAFADAHGVWDEGRVCLTGHKGDPERAIGLVGRLERPRKMSEYAMELAEAFGGYETVWMGEDVERHVHTLVSLNAFTPEILDRVAALIPESLPLSGVICLTGATRAAGLEDAQKRGMGVVAVGHQRCEFWGIRYFAREVEKAFAQRLHVVVVDEPEPPRPPKTPKGTGTTAPTVDSLGGEAITL</sequence>
<feature type="compositionally biased region" description="Low complexity" evidence="2">
    <location>
        <begin position="279"/>
        <end position="289"/>
    </location>
</feature>
<gene>
    <name evidence="3" type="ORF">G7K_0887-t1</name>
</gene>
<feature type="region of interest" description="Disordered" evidence="2">
    <location>
        <begin position="269"/>
        <end position="299"/>
    </location>
</feature>
<reference evidence="3 4" key="3">
    <citation type="journal article" date="2015" name="Genome Announc.">
        <title>Draft Genome Sequence of the Archiascomycetous Yeast Saitoella complicata.</title>
        <authorList>
            <person name="Yamauchi K."/>
            <person name="Kondo S."/>
            <person name="Hamamoto M."/>
            <person name="Takahashi Y."/>
            <person name="Ogura Y."/>
            <person name="Hayashi T."/>
            <person name="Nishida H."/>
        </authorList>
    </citation>
    <scope>NUCLEOTIDE SEQUENCE [LARGE SCALE GENOMIC DNA]</scope>
    <source>
        <strain evidence="3 4">NRRL Y-17804</strain>
    </source>
</reference>
<comment type="similarity">
    <text evidence="1">Belongs to the GTP cyclohydrolase I type 2/NIF3 family.</text>
</comment>
<evidence type="ECO:0000256" key="2">
    <source>
        <dbReference type="SAM" id="MobiDB-lite"/>
    </source>
</evidence>
<reference evidence="3 4" key="2">
    <citation type="journal article" date="2014" name="J. Gen. Appl. Microbiol.">
        <title>The early diverging ascomycetous budding yeast Saitoella complicata has three histone deacetylases belonging to the Clr6, Hos2, and Rpd3 lineages.</title>
        <authorList>
            <person name="Nishida H."/>
            <person name="Matsumoto T."/>
            <person name="Kondo S."/>
            <person name="Hamamoto M."/>
            <person name="Yoshikawa H."/>
        </authorList>
    </citation>
    <scope>NUCLEOTIDE SEQUENCE [LARGE SCALE GENOMIC DNA]</scope>
    <source>
        <strain evidence="3 4">NRRL Y-17804</strain>
    </source>
</reference>
<dbReference type="Proteomes" id="UP000033140">
    <property type="component" value="Unassembled WGS sequence"/>
</dbReference>
<dbReference type="OrthoDB" id="2592744at2759"/>
<evidence type="ECO:0000313" key="3">
    <source>
        <dbReference type="EMBL" id="GAO46661.1"/>
    </source>
</evidence>
<dbReference type="AlphaFoldDB" id="A0A0E9NAD4"/>
<dbReference type="InterPro" id="IPR002678">
    <property type="entry name" value="DUF34/NIF3"/>
</dbReference>
<dbReference type="Pfam" id="PF01784">
    <property type="entry name" value="DUF34_NIF3"/>
    <property type="match status" value="1"/>
</dbReference>
<comment type="caution">
    <text evidence="3">The sequence shown here is derived from an EMBL/GenBank/DDBJ whole genome shotgun (WGS) entry which is preliminary data.</text>
</comment>
<name>A0A0E9NAD4_SAICN</name>
<reference evidence="3 4" key="1">
    <citation type="journal article" date="2011" name="J. Gen. Appl. Microbiol.">
        <title>Draft genome sequencing of the enigmatic yeast Saitoella complicata.</title>
        <authorList>
            <person name="Nishida H."/>
            <person name="Hamamoto M."/>
            <person name="Sugiyama J."/>
        </authorList>
    </citation>
    <scope>NUCLEOTIDE SEQUENCE [LARGE SCALE GENOMIC DNA]</scope>
    <source>
        <strain evidence="3 4">NRRL Y-17804</strain>
    </source>
</reference>
<proteinExistence type="inferred from homology"/>
<evidence type="ECO:0000313" key="4">
    <source>
        <dbReference type="Proteomes" id="UP000033140"/>
    </source>
</evidence>
<accession>A0A0E9NAD4</accession>
<protein>
    <submittedName>
        <fullName evidence="3">Uncharacterized protein</fullName>
    </submittedName>
</protein>
<dbReference type="InterPro" id="IPR036069">
    <property type="entry name" value="DUF34/NIF3_sf"/>
</dbReference>
<dbReference type="EMBL" id="BACD03000005">
    <property type="protein sequence ID" value="GAO46661.1"/>
    <property type="molecule type" value="Genomic_DNA"/>
</dbReference>
<keyword evidence="4" id="KW-1185">Reference proteome</keyword>
<organism evidence="3 4">
    <name type="scientific">Saitoella complicata (strain BCRC 22490 / CBS 7301 / JCM 7358 / NBRC 10748 / NRRL Y-17804)</name>
    <dbReference type="NCBI Taxonomy" id="698492"/>
    <lineage>
        <taxon>Eukaryota</taxon>
        <taxon>Fungi</taxon>
        <taxon>Dikarya</taxon>
        <taxon>Ascomycota</taxon>
        <taxon>Taphrinomycotina</taxon>
        <taxon>Taphrinomycotina incertae sedis</taxon>
        <taxon>Saitoella</taxon>
    </lineage>
</organism>
<evidence type="ECO:0000256" key="1">
    <source>
        <dbReference type="ARBA" id="ARBA00006964"/>
    </source>
</evidence>
<dbReference type="OMA" id="IMNAFNE"/>
<dbReference type="Gene3D" id="3.40.1390.30">
    <property type="entry name" value="NIF3 (NGG1p interacting factor 3)-like"/>
    <property type="match status" value="1"/>
</dbReference>
<dbReference type="RefSeq" id="XP_019021543.1">
    <property type="nucleotide sequence ID" value="XM_019165782.1"/>
</dbReference>
<dbReference type="SUPFAM" id="SSF102705">
    <property type="entry name" value="NIF3 (NGG1p interacting factor 3)-like"/>
    <property type="match status" value="1"/>
</dbReference>